<keyword evidence="2" id="KW-1185">Reference proteome</keyword>
<sequence length="324" mass="34019">MKWLLGAVAVLLVIAIAVGIAVIVMSRGGDSRPSASPTGVPSDIASANDTGPVSIITNEPTCATFVGINNSLADLQTQGWGAQRKALGPASEWTPEQRSRVEAVATGMRNAANQSVALAKQTPHRVVRELYEQFIANGRAYADSVRDYVPADDGLASANVNASSAIIGICNTITFGSSNRGLGVDPAASPTTIAAPQDPQKSLPFITEPTSTCSEWVSRLDNFNSETTAWADADPSVPASEWTPERRTLEVATRPLLTAYANDAQAAGRESGNPAFEDFALSSALYLRTYLTVADNYTGIDGWLSYTGFKFANLVSGACRAAAG</sequence>
<proteinExistence type="predicted"/>
<dbReference type="AlphaFoldDB" id="A0A544W0K3"/>
<reference evidence="1 2" key="1">
    <citation type="submission" date="2018-10" db="EMBL/GenBank/DDBJ databases">
        <title>Draft genome of Mycobacterium hodleri strain B.</title>
        <authorList>
            <person name="Amande T.J."/>
            <person name="Mcgenity T.J."/>
        </authorList>
    </citation>
    <scope>NUCLEOTIDE SEQUENCE [LARGE SCALE GENOMIC DNA]</scope>
    <source>
        <strain evidence="1 2">B</strain>
    </source>
</reference>
<protein>
    <submittedName>
        <fullName evidence="1">Uncharacterized protein</fullName>
    </submittedName>
</protein>
<evidence type="ECO:0000313" key="1">
    <source>
        <dbReference type="EMBL" id="TQR85776.1"/>
    </source>
</evidence>
<dbReference type="EMBL" id="VIFX01000017">
    <property type="protein sequence ID" value="TQR85776.1"/>
    <property type="molecule type" value="Genomic_DNA"/>
</dbReference>
<gene>
    <name evidence="1" type="ORF">D8S82_14520</name>
</gene>
<comment type="caution">
    <text evidence="1">The sequence shown here is derived from an EMBL/GenBank/DDBJ whole genome shotgun (WGS) entry which is preliminary data.</text>
</comment>
<accession>A0A544W0K3</accession>
<evidence type="ECO:0000313" key="2">
    <source>
        <dbReference type="Proteomes" id="UP000315759"/>
    </source>
</evidence>
<dbReference type="RefSeq" id="WP_142552771.1">
    <property type="nucleotide sequence ID" value="NZ_VIFX01000017.1"/>
</dbReference>
<name>A0A544W0K3_9MYCO</name>
<dbReference type="Proteomes" id="UP000315759">
    <property type="component" value="Unassembled WGS sequence"/>
</dbReference>
<organism evidence="1 2">
    <name type="scientific">Mycolicibacterium hodleri</name>
    <dbReference type="NCBI Taxonomy" id="49897"/>
    <lineage>
        <taxon>Bacteria</taxon>
        <taxon>Bacillati</taxon>
        <taxon>Actinomycetota</taxon>
        <taxon>Actinomycetes</taxon>
        <taxon>Mycobacteriales</taxon>
        <taxon>Mycobacteriaceae</taxon>
        <taxon>Mycolicibacterium</taxon>
    </lineage>
</organism>